<name>A0A9P1M9D4_9PEZI</name>
<gene>
    <name evidence="1" type="ORF">PPNO1_LOCUS2945</name>
</gene>
<organism evidence="1 2">
    <name type="scientific">Parascedosporium putredinis</name>
    <dbReference type="NCBI Taxonomy" id="1442378"/>
    <lineage>
        <taxon>Eukaryota</taxon>
        <taxon>Fungi</taxon>
        <taxon>Dikarya</taxon>
        <taxon>Ascomycota</taxon>
        <taxon>Pezizomycotina</taxon>
        <taxon>Sordariomycetes</taxon>
        <taxon>Hypocreomycetidae</taxon>
        <taxon>Microascales</taxon>
        <taxon>Microascaceae</taxon>
        <taxon>Parascedosporium</taxon>
    </lineage>
</organism>
<accession>A0A9P1M9D4</accession>
<dbReference type="AlphaFoldDB" id="A0A9P1M9D4"/>
<keyword evidence="2" id="KW-1185">Reference proteome</keyword>
<proteinExistence type="predicted"/>
<dbReference type="OrthoDB" id="407832at2759"/>
<protein>
    <submittedName>
        <fullName evidence="1">Uncharacterized protein</fullName>
    </submittedName>
</protein>
<evidence type="ECO:0000313" key="2">
    <source>
        <dbReference type="Proteomes" id="UP000838763"/>
    </source>
</evidence>
<dbReference type="Proteomes" id="UP000838763">
    <property type="component" value="Unassembled WGS sequence"/>
</dbReference>
<comment type="caution">
    <text evidence="1">The sequence shown here is derived from an EMBL/GenBank/DDBJ whole genome shotgun (WGS) entry which is preliminary data.</text>
</comment>
<dbReference type="EMBL" id="CALLCH030000007">
    <property type="protein sequence ID" value="CAI4213195.1"/>
    <property type="molecule type" value="Genomic_DNA"/>
</dbReference>
<sequence length="84" mass="9347">MPAARAPLHFQEPHIVRLSDKERITGIITEEHVGEAVTAMHRDGLVVLENAVDTQHCDVLNEMLVNEATAMAKLPTTHFNDVCF</sequence>
<evidence type="ECO:0000313" key="1">
    <source>
        <dbReference type="EMBL" id="CAI4213195.1"/>
    </source>
</evidence>
<reference evidence="1" key="1">
    <citation type="submission" date="2022-11" db="EMBL/GenBank/DDBJ databases">
        <authorList>
            <person name="Scott C."/>
            <person name="Bruce N."/>
        </authorList>
    </citation>
    <scope>NUCLEOTIDE SEQUENCE</scope>
</reference>